<feature type="domain" description="Signal transduction histidine kinase internal region" evidence="6">
    <location>
        <begin position="93"/>
        <end position="171"/>
    </location>
</feature>
<comment type="subcellular location">
    <subcellularLocation>
        <location evidence="1">Cell membrane</location>
        <topology evidence="1">Multi-pass membrane protein</topology>
    </subcellularLocation>
</comment>
<dbReference type="GO" id="GO:0005886">
    <property type="term" value="C:plasma membrane"/>
    <property type="evidence" value="ECO:0007669"/>
    <property type="project" value="UniProtKB-SubCell"/>
</dbReference>
<dbReference type="PANTHER" id="PTHR34220">
    <property type="entry name" value="SENSOR HISTIDINE KINASE YPDA"/>
    <property type="match status" value="1"/>
</dbReference>
<dbReference type="SUPFAM" id="SSF90123">
    <property type="entry name" value="ABC transporter transmembrane region"/>
    <property type="match status" value="1"/>
</dbReference>
<keyword evidence="7" id="KW-0808">Transferase</keyword>
<evidence type="ECO:0000256" key="5">
    <source>
        <dbReference type="SAM" id="Phobius"/>
    </source>
</evidence>
<dbReference type="GO" id="GO:0000155">
    <property type="term" value="F:phosphorelay sensor kinase activity"/>
    <property type="evidence" value="ECO:0007669"/>
    <property type="project" value="InterPro"/>
</dbReference>
<keyword evidence="8" id="KW-1185">Reference proteome</keyword>
<evidence type="ECO:0000256" key="3">
    <source>
        <dbReference type="ARBA" id="ARBA00022989"/>
    </source>
</evidence>
<evidence type="ECO:0000313" key="8">
    <source>
        <dbReference type="Proteomes" id="UP000011135"/>
    </source>
</evidence>
<accession>L8JK29</accession>
<dbReference type="Proteomes" id="UP000011135">
    <property type="component" value="Unassembled WGS sequence"/>
</dbReference>
<name>L8JK29_9BACT</name>
<dbReference type="GO" id="GO:0005524">
    <property type="term" value="F:ATP binding"/>
    <property type="evidence" value="ECO:0007669"/>
    <property type="project" value="InterPro"/>
</dbReference>
<dbReference type="PANTHER" id="PTHR34220:SF7">
    <property type="entry name" value="SENSOR HISTIDINE KINASE YPDA"/>
    <property type="match status" value="1"/>
</dbReference>
<keyword evidence="3 5" id="KW-1133">Transmembrane helix</keyword>
<organism evidence="7 8">
    <name type="scientific">Fulvivirga imtechensis AK7</name>
    <dbReference type="NCBI Taxonomy" id="1237149"/>
    <lineage>
        <taxon>Bacteria</taxon>
        <taxon>Pseudomonadati</taxon>
        <taxon>Bacteroidota</taxon>
        <taxon>Cytophagia</taxon>
        <taxon>Cytophagales</taxon>
        <taxon>Fulvivirgaceae</taxon>
        <taxon>Fulvivirga</taxon>
    </lineage>
</organism>
<dbReference type="InterPro" id="IPR036640">
    <property type="entry name" value="ABC1_TM_sf"/>
</dbReference>
<dbReference type="eggNOG" id="COG2972">
    <property type="taxonomic scope" value="Bacteria"/>
</dbReference>
<evidence type="ECO:0000256" key="2">
    <source>
        <dbReference type="ARBA" id="ARBA00022692"/>
    </source>
</evidence>
<proteinExistence type="predicted"/>
<feature type="transmembrane region" description="Helical" evidence="5">
    <location>
        <begin position="15"/>
        <end position="36"/>
    </location>
</feature>
<dbReference type="EMBL" id="AMZN01000081">
    <property type="protein sequence ID" value="ELR69246.1"/>
    <property type="molecule type" value="Genomic_DNA"/>
</dbReference>
<dbReference type="InterPro" id="IPR050640">
    <property type="entry name" value="Bact_2-comp_sensor_kinase"/>
</dbReference>
<reference evidence="7 8" key="1">
    <citation type="submission" date="2012-12" db="EMBL/GenBank/DDBJ databases">
        <title>Genome assembly of Fulvivirga imtechensis AK7.</title>
        <authorList>
            <person name="Nupur N."/>
            <person name="Khatri I."/>
            <person name="Kumar R."/>
            <person name="Subramanian S."/>
            <person name="Pinnaka A."/>
        </authorList>
    </citation>
    <scope>NUCLEOTIDE SEQUENCE [LARGE SCALE GENOMIC DNA]</scope>
    <source>
        <strain evidence="7 8">AK7</strain>
    </source>
</reference>
<evidence type="ECO:0000313" key="7">
    <source>
        <dbReference type="EMBL" id="ELR69246.1"/>
    </source>
</evidence>
<keyword evidence="2 5" id="KW-0812">Transmembrane</keyword>
<gene>
    <name evidence="7" type="ORF">C900_05317</name>
</gene>
<dbReference type="Pfam" id="PF06580">
    <property type="entry name" value="His_kinase"/>
    <property type="match status" value="1"/>
</dbReference>
<evidence type="ECO:0000259" key="6">
    <source>
        <dbReference type="Pfam" id="PF06580"/>
    </source>
</evidence>
<dbReference type="InterPro" id="IPR010559">
    <property type="entry name" value="Sig_transdc_His_kin_internal"/>
</dbReference>
<dbReference type="OrthoDB" id="927174at2"/>
<keyword evidence="4 5" id="KW-0472">Membrane</keyword>
<comment type="caution">
    <text evidence="7">The sequence shown here is derived from an EMBL/GenBank/DDBJ whole genome shotgun (WGS) entry which is preliminary data.</text>
</comment>
<dbReference type="STRING" id="1237149.C900_05317"/>
<sequence length="273" mass="31489">MDKYYSWLQHPGKRLIAGVLAHAVFTAIAITGIFYFFKFVWDIHLGSFQWTLLISIIVTMAISLVLHSISFLKSWRTLAVESERMKKEVISSKYESLKNQVNPHFLFNSLNALSNLVYEDQDQAVKFIKKLSDVYRYVLESRDKDLVELSTELKFAESYLFLQKIRYGESLITSIDVRNTDHYNIPPLALQMLLENAIKHNVISADEPLHMSLYLEDGYLMVVNNLQKKNIIKGESSEIGLSNIKERYSFLTDRPVTISNKNQNFAVGLPLLK</sequence>
<feature type="transmembrane region" description="Helical" evidence="5">
    <location>
        <begin position="48"/>
        <end position="66"/>
    </location>
</feature>
<protein>
    <submittedName>
        <fullName evidence="7">Putative two-component system sensor protein histidine kinase</fullName>
    </submittedName>
</protein>
<evidence type="ECO:0000256" key="1">
    <source>
        <dbReference type="ARBA" id="ARBA00004651"/>
    </source>
</evidence>
<evidence type="ECO:0000256" key="4">
    <source>
        <dbReference type="ARBA" id="ARBA00023136"/>
    </source>
</evidence>
<keyword evidence="7" id="KW-0418">Kinase</keyword>
<dbReference type="AlphaFoldDB" id="L8JK29"/>